<dbReference type="Proteomes" id="UP000005207">
    <property type="component" value="Linkage group LG10"/>
</dbReference>
<sequence length="204" mass="23511">MDLIAKALQTAFWFFVNGERDEGVDRAGINNLLSASTSQQLQGLLLFSQRTTSMEMMMFVLVSAVAMLINPYAANPVSNHNLNRIVELVEEYKKDLNERFFVEDVTHLVESGCGNNFFCKVHDILQKHAKNENERDIVRNLGIFIKESDMNCKEVLKKVRPSEKEQPLPGLLENLTRCIRYRPKMDSTDKSFSDFYFCFKKIPC</sequence>
<name>A0A669DSD6_ORENI</name>
<reference evidence="1" key="2">
    <citation type="submission" date="2025-08" db="UniProtKB">
        <authorList>
            <consortium name="Ensembl"/>
        </authorList>
    </citation>
    <scope>IDENTIFICATION</scope>
</reference>
<reference evidence="2" key="1">
    <citation type="submission" date="2012-01" db="EMBL/GenBank/DDBJ databases">
        <title>The Genome Sequence of Oreochromis niloticus (Nile Tilapia).</title>
        <authorList>
            <consortium name="Broad Institute Genome Assembly Team"/>
            <consortium name="Broad Institute Sequencing Platform"/>
            <person name="Di Palma F."/>
            <person name="Johnson J."/>
            <person name="Lander E.S."/>
            <person name="Lindblad-Toh K."/>
        </authorList>
    </citation>
    <scope>NUCLEOTIDE SEQUENCE [LARGE SCALE GENOMIC DNA]</scope>
</reference>
<evidence type="ECO:0000313" key="2">
    <source>
        <dbReference type="Proteomes" id="UP000005207"/>
    </source>
</evidence>
<evidence type="ECO:0000313" key="1">
    <source>
        <dbReference type="Ensembl" id="ENSONIP00000062298.1"/>
    </source>
</evidence>
<dbReference type="GeneTree" id="ENSGT00940000176998"/>
<keyword evidence="2" id="KW-1185">Reference proteome</keyword>
<protein>
    <submittedName>
        <fullName evidence="1">Uncharacterized protein</fullName>
    </submittedName>
</protein>
<proteinExistence type="predicted"/>
<dbReference type="AlphaFoldDB" id="A0A669DSD6"/>
<dbReference type="Ensembl" id="ENSONIT00000066457.1">
    <property type="protein sequence ID" value="ENSONIP00000062298.1"/>
    <property type="gene ID" value="ENSONIG00000029234.1"/>
</dbReference>
<accession>A0A669DSD6</accession>
<reference evidence="1" key="3">
    <citation type="submission" date="2025-09" db="UniProtKB">
        <authorList>
            <consortium name="Ensembl"/>
        </authorList>
    </citation>
    <scope>IDENTIFICATION</scope>
</reference>
<organism evidence="1 2">
    <name type="scientific">Oreochromis niloticus</name>
    <name type="common">Nile tilapia</name>
    <name type="synonym">Tilapia nilotica</name>
    <dbReference type="NCBI Taxonomy" id="8128"/>
    <lineage>
        <taxon>Eukaryota</taxon>
        <taxon>Metazoa</taxon>
        <taxon>Chordata</taxon>
        <taxon>Craniata</taxon>
        <taxon>Vertebrata</taxon>
        <taxon>Euteleostomi</taxon>
        <taxon>Actinopterygii</taxon>
        <taxon>Neopterygii</taxon>
        <taxon>Teleostei</taxon>
        <taxon>Neoteleostei</taxon>
        <taxon>Acanthomorphata</taxon>
        <taxon>Ovalentaria</taxon>
        <taxon>Cichlomorphae</taxon>
        <taxon>Cichliformes</taxon>
        <taxon>Cichlidae</taxon>
        <taxon>African cichlids</taxon>
        <taxon>Pseudocrenilabrinae</taxon>
        <taxon>Oreochromini</taxon>
        <taxon>Oreochromis</taxon>
    </lineage>
</organism>